<evidence type="ECO:0000256" key="1">
    <source>
        <dbReference type="SAM" id="Phobius"/>
    </source>
</evidence>
<dbReference type="AlphaFoldDB" id="A0A495WER8"/>
<keyword evidence="1" id="KW-0472">Membrane</keyword>
<organism evidence="2 3">
    <name type="scientific">Coprobacter fastidiosus NSB1 = JCM 33896</name>
    <dbReference type="NCBI Taxonomy" id="1349822"/>
    <lineage>
        <taxon>Bacteria</taxon>
        <taxon>Pseudomonadati</taxon>
        <taxon>Bacteroidota</taxon>
        <taxon>Bacteroidia</taxon>
        <taxon>Bacteroidales</taxon>
        <taxon>Barnesiellaceae</taxon>
        <taxon>Coprobacter</taxon>
    </lineage>
</organism>
<keyword evidence="1" id="KW-1133">Transmembrane helix</keyword>
<sequence>MRHFFETVFYYCYLSYKKHDGCPEMRVLSTLTIAHGWFIFIMIQTICIYYDINLIDNIPLFCLSAFPFPLLYFIFYRMLYAKGKYKEIIKKKPKFCDNPQINKRITWGYVLGISILAILLINTWGTLKKLN</sequence>
<gene>
    <name evidence="2" type="ORF">BC742_1369</name>
</gene>
<keyword evidence="1" id="KW-0812">Transmembrane</keyword>
<dbReference type="Proteomes" id="UP000269493">
    <property type="component" value="Unassembled WGS sequence"/>
</dbReference>
<feature type="transmembrane region" description="Helical" evidence="1">
    <location>
        <begin position="27"/>
        <end position="52"/>
    </location>
</feature>
<dbReference type="EMBL" id="RBXN01000004">
    <property type="protein sequence ID" value="RKT58298.1"/>
    <property type="molecule type" value="Genomic_DNA"/>
</dbReference>
<keyword evidence="3" id="KW-1185">Reference proteome</keyword>
<comment type="caution">
    <text evidence="2">The sequence shown here is derived from an EMBL/GenBank/DDBJ whole genome shotgun (WGS) entry which is preliminary data.</text>
</comment>
<accession>A0A495WER8</accession>
<name>A0A495WER8_9BACT</name>
<evidence type="ECO:0000313" key="2">
    <source>
        <dbReference type="EMBL" id="RKT58298.1"/>
    </source>
</evidence>
<protein>
    <submittedName>
        <fullName evidence="2">Uncharacterized protein</fullName>
    </submittedName>
</protein>
<feature type="transmembrane region" description="Helical" evidence="1">
    <location>
        <begin position="101"/>
        <end position="121"/>
    </location>
</feature>
<reference evidence="2 3" key="1">
    <citation type="submission" date="2018-10" db="EMBL/GenBank/DDBJ databases">
        <title>Genomic Encyclopedia of Archaeal and Bacterial Type Strains, Phase II (KMG-II): from individual species to whole genera.</title>
        <authorList>
            <person name="Goeker M."/>
        </authorList>
    </citation>
    <scope>NUCLEOTIDE SEQUENCE [LARGE SCALE GENOMIC DNA]</scope>
    <source>
        <strain evidence="2 3">NSB1</strain>
    </source>
</reference>
<feature type="transmembrane region" description="Helical" evidence="1">
    <location>
        <begin position="58"/>
        <end position="80"/>
    </location>
</feature>
<proteinExistence type="predicted"/>
<evidence type="ECO:0000313" key="3">
    <source>
        <dbReference type="Proteomes" id="UP000269493"/>
    </source>
</evidence>